<keyword evidence="5" id="KW-0482">Metalloprotease</keyword>
<dbReference type="OrthoDB" id="8318at10239"/>
<proteinExistence type="predicted"/>
<evidence type="ECO:0000256" key="5">
    <source>
        <dbReference type="ARBA" id="ARBA00023049"/>
    </source>
</evidence>
<keyword evidence="3" id="KW-0378">Hydrolase</keyword>
<keyword evidence="1" id="KW-0645">Protease</keyword>
<protein>
    <submittedName>
        <fullName evidence="7">Tail component protein</fullName>
    </submittedName>
</protein>
<accession>I3UMD6</accession>
<feature type="domain" description="JAB" evidence="6">
    <location>
        <begin position="5"/>
        <end position="100"/>
    </location>
</feature>
<evidence type="ECO:0000313" key="7">
    <source>
        <dbReference type="EMBL" id="AFK66651.1"/>
    </source>
</evidence>
<evidence type="ECO:0000256" key="1">
    <source>
        <dbReference type="ARBA" id="ARBA00022670"/>
    </source>
</evidence>
<dbReference type="InterPro" id="IPR028090">
    <property type="entry name" value="JAB_dom_prok"/>
</dbReference>
<dbReference type="InterPro" id="IPR051929">
    <property type="entry name" value="VirAsm_ModProt"/>
</dbReference>
<dbReference type="Gene3D" id="3.40.140.10">
    <property type="entry name" value="Cytidine Deaminase, domain 2"/>
    <property type="match status" value="1"/>
</dbReference>
<dbReference type="EMBL" id="HQ317390">
    <property type="protein sequence ID" value="AFK66651.1"/>
    <property type="molecule type" value="Genomic_DNA"/>
</dbReference>
<evidence type="ECO:0000256" key="3">
    <source>
        <dbReference type="ARBA" id="ARBA00022801"/>
    </source>
</evidence>
<dbReference type="GO" id="GO:0008235">
    <property type="term" value="F:metalloexopeptidase activity"/>
    <property type="evidence" value="ECO:0007669"/>
    <property type="project" value="TreeGrafter"/>
</dbReference>
<dbReference type="KEGG" id="vg:13165472"/>
<sequence length="108" mass="12033">MITDIEVHALEAYPEECVGYVANGTYHRMVNVSNVPTKQYQLSPKDKMKLFSLGKNLTALVHSHPILDNRPSGKDLAAQKATGFAFWIIGTDGTQITKLWRSNNEDAN</sequence>
<evidence type="ECO:0000313" key="8">
    <source>
        <dbReference type="Proteomes" id="UP000005266"/>
    </source>
</evidence>
<dbReference type="GO" id="GO:0006508">
    <property type="term" value="P:proteolysis"/>
    <property type="evidence" value="ECO:0007669"/>
    <property type="project" value="UniProtKB-KW"/>
</dbReference>
<keyword evidence="4" id="KW-0862">Zinc</keyword>
<name>I3UMD6_9CAUD</name>
<gene>
    <name evidence="7" type="ORF">COPG_00055</name>
</gene>
<dbReference type="Pfam" id="PF14464">
    <property type="entry name" value="Prok-JAB"/>
    <property type="match status" value="1"/>
</dbReference>
<organism evidence="7 8">
    <name type="scientific">Colwellia phage 9A</name>
    <dbReference type="NCBI Taxonomy" id="765765"/>
    <lineage>
        <taxon>Viruses</taxon>
        <taxon>Duplodnaviria</taxon>
        <taxon>Heunggongvirae</taxon>
        <taxon>Uroviricota</taxon>
        <taxon>Caudoviricetes</taxon>
        <taxon>Franklinbayvirus</taxon>
        <taxon>Franklinbayvirus fv9A</taxon>
    </lineage>
</organism>
<dbReference type="Proteomes" id="UP000005266">
    <property type="component" value="Segment"/>
</dbReference>
<evidence type="ECO:0000256" key="2">
    <source>
        <dbReference type="ARBA" id="ARBA00022723"/>
    </source>
</evidence>
<dbReference type="SUPFAM" id="SSF102712">
    <property type="entry name" value="JAB1/MPN domain"/>
    <property type="match status" value="1"/>
</dbReference>
<evidence type="ECO:0000259" key="6">
    <source>
        <dbReference type="Pfam" id="PF14464"/>
    </source>
</evidence>
<evidence type="ECO:0000256" key="4">
    <source>
        <dbReference type="ARBA" id="ARBA00022833"/>
    </source>
</evidence>
<dbReference type="RefSeq" id="YP_006489241.1">
    <property type="nucleotide sequence ID" value="NC_018088.1"/>
</dbReference>
<reference evidence="7 8" key="1">
    <citation type="journal article" date="2013" name="Extremophiles">
        <title>Genomic analysis of cold-active Colwelliaphage 9A and psychrophilic phage-host interactions.</title>
        <authorList>
            <person name="Colangelo-Lillis J.R."/>
            <person name="Deming J.W."/>
        </authorList>
    </citation>
    <scope>NUCLEOTIDE SEQUENCE [LARGE SCALE GENOMIC DNA]</scope>
    <source>
        <strain evidence="7">9A</strain>
    </source>
</reference>
<keyword evidence="2" id="KW-0479">Metal-binding</keyword>
<dbReference type="GO" id="GO:0008270">
    <property type="term" value="F:zinc ion binding"/>
    <property type="evidence" value="ECO:0007669"/>
    <property type="project" value="TreeGrafter"/>
</dbReference>
<dbReference type="GeneID" id="13165472"/>
<keyword evidence="8" id="KW-1185">Reference proteome</keyword>
<dbReference type="PANTHER" id="PTHR34858:SF1">
    <property type="entry name" value="CYSO-CYSTEINE PEPTIDASE"/>
    <property type="match status" value="1"/>
</dbReference>
<dbReference type="PANTHER" id="PTHR34858">
    <property type="entry name" value="CYSO-CYSTEINE PEPTIDASE"/>
    <property type="match status" value="1"/>
</dbReference>